<feature type="signal peptide" evidence="1">
    <location>
        <begin position="1"/>
        <end position="29"/>
    </location>
</feature>
<gene>
    <name evidence="2" type="ORF">GNF76_19330</name>
</gene>
<dbReference type="EMBL" id="WNNK01000017">
    <property type="protein sequence ID" value="MUF06510.1"/>
    <property type="molecule type" value="Genomic_DNA"/>
</dbReference>
<dbReference type="AlphaFoldDB" id="A0A6I3W749"/>
<evidence type="ECO:0000313" key="3">
    <source>
        <dbReference type="Proteomes" id="UP000438196"/>
    </source>
</evidence>
<name>A0A6I3W749_9PSED</name>
<comment type="caution">
    <text evidence="2">The sequence shown here is derived from an EMBL/GenBank/DDBJ whole genome shotgun (WGS) entry which is preliminary data.</text>
</comment>
<dbReference type="Pfam" id="PF07511">
    <property type="entry name" value="DUF1525"/>
    <property type="match status" value="1"/>
</dbReference>
<evidence type="ECO:0000256" key="1">
    <source>
        <dbReference type="SAM" id="SignalP"/>
    </source>
</evidence>
<dbReference type="Proteomes" id="UP000438196">
    <property type="component" value="Unassembled WGS sequence"/>
</dbReference>
<evidence type="ECO:0000313" key="2">
    <source>
        <dbReference type="EMBL" id="MUF06510.1"/>
    </source>
</evidence>
<proteinExistence type="predicted"/>
<dbReference type="NCBIfam" id="TIGR03757">
    <property type="entry name" value="conj_TIGR03757"/>
    <property type="match status" value="1"/>
</dbReference>
<dbReference type="RefSeq" id="WP_155584726.1">
    <property type="nucleotide sequence ID" value="NZ_JBHSTH010000009.1"/>
</dbReference>
<sequence length="143" mass="15589">MTDICSSVSQFLHKLLLTSLLAASTAVQAETWVITNQAHPVSAPAGVRTIRLDDQQRLEEQLTAQLPADPRQAEATIQRYLASPAGKRLQSDLAQAQQGVTDAWSLGVEKLPAVVVDRRYIVYGEPDVAKAVALIDRARSQSR</sequence>
<reference evidence="2 3" key="1">
    <citation type="submission" date="2019-11" db="EMBL/GenBank/DDBJ databases">
        <title>Pseudomonas karstica sp. nov. and Pseudomonas spelaei sp. nov. from karst caves.</title>
        <authorList>
            <person name="Zeman M."/>
        </authorList>
    </citation>
    <scope>NUCLEOTIDE SEQUENCE [LARGE SCALE GENOMIC DNA]</scope>
    <source>
        <strain evidence="2 3">CCM 7893</strain>
    </source>
</reference>
<feature type="chain" id="PRO_5026165250" evidence="1">
    <location>
        <begin position="30"/>
        <end position="143"/>
    </location>
</feature>
<accession>A0A6I3W749</accession>
<organism evidence="2 3">
    <name type="scientific">Pseudomonas spelaei</name>
    <dbReference type="NCBI Taxonomy" id="1055469"/>
    <lineage>
        <taxon>Bacteria</taxon>
        <taxon>Pseudomonadati</taxon>
        <taxon>Pseudomonadota</taxon>
        <taxon>Gammaproteobacteria</taxon>
        <taxon>Pseudomonadales</taxon>
        <taxon>Pseudomonadaceae</taxon>
        <taxon>Pseudomonas</taxon>
    </lineage>
</organism>
<keyword evidence="1" id="KW-0732">Signal</keyword>
<protein>
    <submittedName>
        <fullName evidence="2">TIGR03757 family integrating conjugative element protein</fullName>
    </submittedName>
</protein>
<dbReference type="InterPro" id="IPR011090">
    <property type="entry name" value="Integr_conj_element_PFL4709"/>
</dbReference>
<keyword evidence="3" id="KW-1185">Reference proteome</keyword>
<dbReference type="OrthoDB" id="8448784at2"/>